<gene>
    <name evidence="1" type="ORF">M23134_04531</name>
</gene>
<evidence type="ECO:0000313" key="2">
    <source>
        <dbReference type="Proteomes" id="UP000004095"/>
    </source>
</evidence>
<proteinExistence type="predicted"/>
<dbReference type="AlphaFoldDB" id="A1ZWB2"/>
<evidence type="ECO:0000313" key="1">
    <source>
        <dbReference type="EMBL" id="EAY25350.1"/>
    </source>
</evidence>
<sequence length="91" mass="10467">MLLLKILRELLFFCIKAILSILPDDPFWGTIIFLPDRYLHEYVHPVGQISPPWVIFLNFLGGRGGTNTKKSTLNCQNAFVKNIEGIIIFLY</sequence>
<protein>
    <submittedName>
        <fullName evidence="1">Uncharacterized protein</fullName>
    </submittedName>
</protein>
<comment type="caution">
    <text evidence="1">The sequence shown here is derived from an EMBL/GenBank/DDBJ whole genome shotgun (WGS) entry which is preliminary data.</text>
</comment>
<reference evidence="1 2" key="1">
    <citation type="submission" date="2007-01" db="EMBL/GenBank/DDBJ databases">
        <authorList>
            <person name="Haygood M."/>
            <person name="Podell S."/>
            <person name="Anderson C."/>
            <person name="Hopkinson B."/>
            <person name="Roe K."/>
            <person name="Barbeau K."/>
            <person name="Gaasterland T."/>
            <person name="Ferriera S."/>
            <person name="Johnson J."/>
            <person name="Kravitz S."/>
            <person name="Beeson K."/>
            <person name="Sutton G."/>
            <person name="Rogers Y.-H."/>
            <person name="Friedman R."/>
            <person name="Frazier M."/>
            <person name="Venter J.C."/>
        </authorList>
    </citation>
    <scope>NUCLEOTIDE SEQUENCE [LARGE SCALE GENOMIC DNA]</scope>
    <source>
        <strain evidence="1 2">ATCC 23134</strain>
    </source>
</reference>
<keyword evidence="2" id="KW-1185">Reference proteome</keyword>
<organism evidence="1 2">
    <name type="scientific">Microscilla marina ATCC 23134</name>
    <dbReference type="NCBI Taxonomy" id="313606"/>
    <lineage>
        <taxon>Bacteria</taxon>
        <taxon>Pseudomonadati</taxon>
        <taxon>Bacteroidota</taxon>
        <taxon>Cytophagia</taxon>
        <taxon>Cytophagales</taxon>
        <taxon>Microscillaceae</taxon>
        <taxon>Microscilla</taxon>
    </lineage>
</organism>
<dbReference type="Proteomes" id="UP000004095">
    <property type="component" value="Unassembled WGS sequence"/>
</dbReference>
<name>A1ZWB2_MICM2</name>
<dbReference type="EMBL" id="AAWS01000050">
    <property type="protein sequence ID" value="EAY25350.1"/>
    <property type="molecule type" value="Genomic_DNA"/>
</dbReference>
<accession>A1ZWB2</accession>